<keyword evidence="2" id="KW-0969">Cilium</keyword>
<gene>
    <name evidence="2" type="ORF">OCGS_2106</name>
</gene>
<keyword evidence="2" id="KW-0966">Cell projection</keyword>
<keyword evidence="3" id="KW-1185">Reference proteome</keyword>
<evidence type="ECO:0000313" key="3">
    <source>
        <dbReference type="Proteomes" id="UP000006765"/>
    </source>
</evidence>
<sequence length="103" mass="11149">MKLANQFVVPVISDGAIASMVVLALSLQVAPGSSDTVFSREPILRDRMLRVMLDHANAGGFSGAFTGTRRMDDLRRALIEAARPILGDVLNDVLITEIARQDI</sequence>
<keyword evidence="1" id="KW-0812">Transmembrane</keyword>
<dbReference type="EMBL" id="AMGO01000047">
    <property type="protein sequence ID" value="EKE43772.1"/>
    <property type="molecule type" value="Genomic_DNA"/>
</dbReference>
<dbReference type="STRING" id="1231392.OCGS_2106"/>
<dbReference type="eggNOG" id="ENOG50316FU">
    <property type="taxonomic scope" value="Bacteria"/>
</dbReference>
<reference evidence="2 3" key="1">
    <citation type="journal article" date="2012" name="J. Bacteriol.">
        <title>Draft Genome Sequence of Oceaniovalibus guishaninsula JLT2003T.</title>
        <authorList>
            <person name="Tang K."/>
            <person name="Liu K."/>
            <person name="Jiao N."/>
        </authorList>
    </citation>
    <scope>NUCLEOTIDE SEQUENCE [LARGE SCALE GENOMIC DNA]</scope>
    <source>
        <strain evidence="2 3">JLT2003</strain>
    </source>
</reference>
<dbReference type="PATRIC" id="fig|1231392.3.peg.2117"/>
<organism evidence="2 3">
    <name type="scientific">Oceaniovalibus guishaninsula JLT2003</name>
    <dbReference type="NCBI Taxonomy" id="1231392"/>
    <lineage>
        <taxon>Bacteria</taxon>
        <taxon>Pseudomonadati</taxon>
        <taxon>Pseudomonadota</taxon>
        <taxon>Alphaproteobacteria</taxon>
        <taxon>Rhodobacterales</taxon>
        <taxon>Roseobacteraceae</taxon>
        <taxon>Oceaniovalibus</taxon>
    </lineage>
</organism>
<feature type="transmembrane region" description="Helical" evidence="1">
    <location>
        <begin position="7"/>
        <end position="30"/>
    </location>
</feature>
<evidence type="ECO:0000313" key="2">
    <source>
        <dbReference type="EMBL" id="EKE43772.1"/>
    </source>
</evidence>
<keyword evidence="2" id="KW-0282">Flagellum</keyword>
<protein>
    <submittedName>
        <fullName evidence="2">Flagellar basal body-associated protein FliL</fullName>
    </submittedName>
</protein>
<accession>K2HAS0</accession>
<name>K2HAS0_9RHOB</name>
<keyword evidence="1" id="KW-1133">Transmembrane helix</keyword>
<dbReference type="Proteomes" id="UP000006765">
    <property type="component" value="Unassembled WGS sequence"/>
</dbReference>
<keyword evidence="1" id="KW-0472">Membrane</keyword>
<dbReference type="AlphaFoldDB" id="K2HAS0"/>
<evidence type="ECO:0000256" key="1">
    <source>
        <dbReference type="SAM" id="Phobius"/>
    </source>
</evidence>
<proteinExistence type="predicted"/>
<comment type="caution">
    <text evidence="2">The sequence shown here is derived from an EMBL/GenBank/DDBJ whole genome shotgun (WGS) entry which is preliminary data.</text>
</comment>